<keyword evidence="3" id="KW-1185">Reference proteome</keyword>
<evidence type="ECO:0000313" key="3">
    <source>
        <dbReference type="Proteomes" id="UP001201812"/>
    </source>
</evidence>
<dbReference type="Proteomes" id="UP001201812">
    <property type="component" value="Unassembled WGS sequence"/>
</dbReference>
<proteinExistence type="predicted"/>
<keyword evidence="1" id="KW-0732">Signal</keyword>
<dbReference type="AlphaFoldDB" id="A0AAD4MZG9"/>
<comment type="caution">
    <text evidence="2">The sequence shown here is derived from an EMBL/GenBank/DDBJ whole genome shotgun (WGS) entry which is preliminary data.</text>
</comment>
<gene>
    <name evidence="2" type="ORF">DdX_12202</name>
</gene>
<feature type="chain" id="PRO_5042135041" evidence="1">
    <location>
        <begin position="26"/>
        <end position="289"/>
    </location>
</feature>
<protein>
    <submittedName>
        <fullName evidence="2">Uncharacterized protein</fullName>
    </submittedName>
</protein>
<dbReference type="EMBL" id="JAKKPZ010000038">
    <property type="protein sequence ID" value="KAI1707967.1"/>
    <property type="molecule type" value="Genomic_DNA"/>
</dbReference>
<evidence type="ECO:0000313" key="2">
    <source>
        <dbReference type="EMBL" id="KAI1707967.1"/>
    </source>
</evidence>
<reference evidence="2" key="1">
    <citation type="submission" date="2022-01" db="EMBL/GenBank/DDBJ databases">
        <title>Genome Sequence Resource for Two Populations of Ditylenchus destructor, the Migratory Endoparasitic Phytonematode.</title>
        <authorList>
            <person name="Zhang H."/>
            <person name="Lin R."/>
            <person name="Xie B."/>
        </authorList>
    </citation>
    <scope>NUCLEOTIDE SEQUENCE</scope>
    <source>
        <strain evidence="2">BazhouSP</strain>
    </source>
</reference>
<name>A0AAD4MZG9_9BILA</name>
<organism evidence="2 3">
    <name type="scientific">Ditylenchus destructor</name>
    <dbReference type="NCBI Taxonomy" id="166010"/>
    <lineage>
        <taxon>Eukaryota</taxon>
        <taxon>Metazoa</taxon>
        <taxon>Ecdysozoa</taxon>
        <taxon>Nematoda</taxon>
        <taxon>Chromadorea</taxon>
        <taxon>Rhabditida</taxon>
        <taxon>Tylenchina</taxon>
        <taxon>Tylenchomorpha</taxon>
        <taxon>Sphaerularioidea</taxon>
        <taxon>Anguinidae</taxon>
        <taxon>Anguininae</taxon>
        <taxon>Ditylenchus</taxon>
    </lineage>
</organism>
<feature type="signal peptide" evidence="1">
    <location>
        <begin position="1"/>
        <end position="25"/>
    </location>
</feature>
<evidence type="ECO:0000256" key="1">
    <source>
        <dbReference type="SAM" id="SignalP"/>
    </source>
</evidence>
<sequence>MHLWTFGRIFVILCVILLYAPETVPFKDFLSNLLNGKTATNILHPVDKLEGLDYTNLIILFAYGVNYNFVKIPRPLDQLVSRITQEPDVKDILNKKDNPKQRVVTNEQLRNEIFDELRKIFPYEKPDLKLSRESEIERCTVNIKRTQHHDLIALAKHVIKKELPFQDPNEEISGEAALRIGAELYRSLYFVDGAHYKSINEEKHLRQAFEKEVIQKAKEKLEDGPEKYVEMVRAEKLQSIVNKFIHSWKIVKSIMKVLTTYRELFYIHWAQKLAQEFKVNKKGDIPTQH</sequence>
<accession>A0AAD4MZG9</accession>